<dbReference type="PANTHER" id="PTHR37833">
    <property type="entry name" value="LIPOPROTEIN-RELATED"/>
    <property type="match status" value="1"/>
</dbReference>
<gene>
    <name evidence="3" type="ORF">ENS64_05475</name>
</gene>
<protein>
    <submittedName>
        <fullName evidence="3">DUF1573 domain-containing protein</fullName>
    </submittedName>
</protein>
<dbReference type="AlphaFoldDB" id="A0A7C4LLC5"/>
<feature type="region of interest" description="Disordered" evidence="1">
    <location>
        <begin position="28"/>
        <end position="54"/>
    </location>
</feature>
<keyword evidence="2" id="KW-1133">Transmembrane helix</keyword>
<dbReference type="Gene3D" id="2.60.40.10">
    <property type="entry name" value="Immunoglobulins"/>
    <property type="match status" value="1"/>
</dbReference>
<dbReference type="InterPro" id="IPR013783">
    <property type="entry name" value="Ig-like_fold"/>
</dbReference>
<keyword evidence="2" id="KW-0472">Membrane</keyword>
<sequence>MKPNAVFLSAVFGVIALVTIIWMGRYPVSSSDEGSPKKPEEIGPPISRTGPYPKAVADSTTHDFGVMLVKEKGSHKFTIRNEGEAPLVLMARKEDATCQCTIGELGTNDAVPPGGSVDVTLSWEIKVLMPQFRQSASIRTNDPKNRIIKFEVTGKVEDALTLLPPNEWDIGEVLEAEPTLATGSLQSAVLEHFTIDKFQCTNPLVNVTWEPLTPEQLENRQVKSGYAVRVEVAPGSPIGPFAEEIKLFTSVELLPELKFRIRGHRPGPIEFFGPGYRGDANYLLLGEFNAKKGKEVTLTAFVRDMKEELQLLKTEQKFNSLELDFRRAPGAEDSPVQRYLLTVRVPPGALQDRQRGNAERLDLFFNHPRAERVRITVDFLASEFR</sequence>
<name>A0A7C4LLC5_9PLAN</name>
<dbReference type="PANTHER" id="PTHR37833:SF1">
    <property type="entry name" value="SIGNAL PEPTIDE PROTEIN"/>
    <property type="match status" value="1"/>
</dbReference>
<evidence type="ECO:0000256" key="2">
    <source>
        <dbReference type="SAM" id="Phobius"/>
    </source>
</evidence>
<reference evidence="3" key="1">
    <citation type="journal article" date="2020" name="mSystems">
        <title>Genome- and Community-Level Interaction Insights into Carbon Utilization and Element Cycling Functions of Hydrothermarchaeota in Hydrothermal Sediment.</title>
        <authorList>
            <person name="Zhou Z."/>
            <person name="Liu Y."/>
            <person name="Xu W."/>
            <person name="Pan J."/>
            <person name="Luo Z.H."/>
            <person name="Li M."/>
        </authorList>
    </citation>
    <scope>NUCLEOTIDE SEQUENCE [LARGE SCALE GENOMIC DNA]</scope>
    <source>
        <strain evidence="3">SpSt-508</strain>
    </source>
</reference>
<dbReference type="InterPro" id="IPR011467">
    <property type="entry name" value="DUF1573"/>
</dbReference>
<feature type="transmembrane region" description="Helical" evidence="2">
    <location>
        <begin position="6"/>
        <end position="28"/>
    </location>
</feature>
<accession>A0A7C4LLC5</accession>
<organism evidence="3">
    <name type="scientific">Schlesneria paludicola</name>
    <dbReference type="NCBI Taxonomy" id="360056"/>
    <lineage>
        <taxon>Bacteria</taxon>
        <taxon>Pseudomonadati</taxon>
        <taxon>Planctomycetota</taxon>
        <taxon>Planctomycetia</taxon>
        <taxon>Planctomycetales</taxon>
        <taxon>Planctomycetaceae</taxon>
        <taxon>Schlesneria</taxon>
    </lineage>
</organism>
<evidence type="ECO:0000313" key="3">
    <source>
        <dbReference type="EMBL" id="HGT38698.1"/>
    </source>
</evidence>
<dbReference type="Pfam" id="PF07610">
    <property type="entry name" value="DUF1573"/>
    <property type="match status" value="1"/>
</dbReference>
<dbReference type="EMBL" id="DSVQ01000011">
    <property type="protein sequence ID" value="HGT38698.1"/>
    <property type="molecule type" value="Genomic_DNA"/>
</dbReference>
<evidence type="ECO:0000256" key="1">
    <source>
        <dbReference type="SAM" id="MobiDB-lite"/>
    </source>
</evidence>
<keyword evidence="2" id="KW-0812">Transmembrane</keyword>
<proteinExistence type="predicted"/>
<comment type="caution">
    <text evidence="3">The sequence shown here is derived from an EMBL/GenBank/DDBJ whole genome shotgun (WGS) entry which is preliminary data.</text>
</comment>